<dbReference type="AlphaFoldDB" id="A0A8H5AR48"/>
<dbReference type="EMBL" id="JAACJJ010000059">
    <property type="protein sequence ID" value="KAF5309482.1"/>
    <property type="molecule type" value="Genomic_DNA"/>
</dbReference>
<organism evidence="1 2">
    <name type="scientific">Psilocybe cf. subviscida</name>
    <dbReference type="NCBI Taxonomy" id="2480587"/>
    <lineage>
        <taxon>Eukaryota</taxon>
        <taxon>Fungi</taxon>
        <taxon>Dikarya</taxon>
        <taxon>Basidiomycota</taxon>
        <taxon>Agaricomycotina</taxon>
        <taxon>Agaricomycetes</taxon>
        <taxon>Agaricomycetidae</taxon>
        <taxon>Agaricales</taxon>
        <taxon>Agaricineae</taxon>
        <taxon>Strophariaceae</taxon>
        <taxon>Psilocybe</taxon>
    </lineage>
</organism>
<comment type="caution">
    <text evidence="1">The sequence shown here is derived from an EMBL/GenBank/DDBJ whole genome shotgun (WGS) entry which is preliminary data.</text>
</comment>
<evidence type="ECO:0000313" key="2">
    <source>
        <dbReference type="Proteomes" id="UP000567179"/>
    </source>
</evidence>
<accession>A0A8H5AR48</accession>
<dbReference type="Proteomes" id="UP000567179">
    <property type="component" value="Unassembled WGS sequence"/>
</dbReference>
<protein>
    <submittedName>
        <fullName evidence="1">Uncharacterized protein</fullName>
    </submittedName>
</protein>
<dbReference type="OrthoDB" id="2993821at2759"/>
<evidence type="ECO:0000313" key="1">
    <source>
        <dbReference type="EMBL" id="KAF5309482.1"/>
    </source>
</evidence>
<name>A0A8H5AR48_9AGAR</name>
<proteinExistence type="predicted"/>
<reference evidence="1 2" key="1">
    <citation type="journal article" date="2020" name="ISME J.">
        <title>Uncovering the hidden diversity of litter-decomposition mechanisms in mushroom-forming fungi.</title>
        <authorList>
            <person name="Floudas D."/>
            <person name="Bentzer J."/>
            <person name="Ahren D."/>
            <person name="Johansson T."/>
            <person name="Persson P."/>
            <person name="Tunlid A."/>
        </authorList>
    </citation>
    <scope>NUCLEOTIDE SEQUENCE [LARGE SCALE GENOMIC DNA]</scope>
    <source>
        <strain evidence="1 2">CBS 101986</strain>
    </source>
</reference>
<gene>
    <name evidence="1" type="ORF">D9619_012432</name>
</gene>
<sequence>MTLERRYQHLKKGIQFMRISFWLWGRIVQLRLDEYLIEQNNHRVRYQKKSLLPSGGRRIDFYNHPEDYGGTNHLIKVDLGEIDALLAKYDRLEYTQFGSDEMFIYAATVMRFISHSSASPTISLARVRGAAQIPANSKSPFSHLDAIYTYILSQVDNQEALKDILHAHTLILDHIPKSMTTQVLEPLPNQPLWTSCNPITPNIPKELCSHVWLN</sequence>
<keyword evidence="2" id="KW-1185">Reference proteome</keyword>